<comment type="similarity">
    <text evidence="1">Belongs to the sigma-70 factor family. ECF subfamily.</text>
</comment>
<reference evidence="8 9" key="1">
    <citation type="journal article" date="2016" name="Nat. Commun.">
        <title>Thousands of microbial genomes shed light on interconnected biogeochemical processes in an aquifer system.</title>
        <authorList>
            <person name="Anantharaman K."/>
            <person name="Brown C.T."/>
            <person name="Hug L.A."/>
            <person name="Sharon I."/>
            <person name="Castelle C.J."/>
            <person name="Probst A.J."/>
            <person name="Thomas B.C."/>
            <person name="Singh A."/>
            <person name="Wilkins M.J."/>
            <person name="Karaoz U."/>
            <person name="Brodie E.L."/>
            <person name="Williams K.H."/>
            <person name="Hubbard S.S."/>
            <person name="Banfield J.F."/>
        </authorList>
    </citation>
    <scope>NUCLEOTIDE SEQUENCE [LARGE SCALE GENOMIC DNA]</scope>
</reference>
<dbReference type="EMBL" id="MHLN01000025">
    <property type="protein sequence ID" value="OGZ11117.1"/>
    <property type="molecule type" value="Genomic_DNA"/>
</dbReference>
<keyword evidence="4" id="KW-0238">DNA-binding</keyword>
<dbReference type="SUPFAM" id="SSF88659">
    <property type="entry name" value="Sigma3 and sigma4 domains of RNA polymerase sigma factors"/>
    <property type="match status" value="1"/>
</dbReference>
<evidence type="ECO:0000256" key="5">
    <source>
        <dbReference type="ARBA" id="ARBA00023163"/>
    </source>
</evidence>
<dbReference type="NCBIfam" id="TIGR02937">
    <property type="entry name" value="sigma70-ECF"/>
    <property type="match status" value="1"/>
</dbReference>
<dbReference type="CDD" id="cd06171">
    <property type="entry name" value="Sigma70_r4"/>
    <property type="match status" value="1"/>
</dbReference>
<keyword evidence="2" id="KW-0805">Transcription regulation</keyword>
<dbReference type="AlphaFoldDB" id="A0A1G2DBW0"/>
<dbReference type="GO" id="GO:0016987">
    <property type="term" value="F:sigma factor activity"/>
    <property type="evidence" value="ECO:0007669"/>
    <property type="project" value="UniProtKB-KW"/>
</dbReference>
<dbReference type="InterPro" id="IPR036388">
    <property type="entry name" value="WH-like_DNA-bd_sf"/>
</dbReference>
<evidence type="ECO:0000256" key="3">
    <source>
        <dbReference type="ARBA" id="ARBA00023082"/>
    </source>
</evidence>
<dbReference type="Pfam" id="PF08281">
    <property type="entry name" value="Sigma70_r4_2"/>
    <property type="match status" value="1"/>
</dbReference>
<dbReference type="InterPro" id="IPR014284">
    <property type="entry name" value="RNA_pol_sigma-70_dom"/>
</dbReference>
<evidence type="ECO:0000259" key="6">
    <source>
        <dbReference type="Pfam" id="PF04542"/>
    </source>
</evidence>
<dbReference type="Gene3D" id="1.10.10.10">
    <property type="entry name" value="Winged helix-like DNA-binding domain superfamily/Winged helix DNA-binding domain"/>
    <property type="match status" value="1"/>
</dbReference>
<dbReference type="InterPro" id="IPR007627">
    <property type="entry name" value="RNA_pol_sigma70_r2"/>
</dbReference>
<dbReference type="InterPro" id="IPR013249">
    <property type="entry name" value="RNA_pol_sigma70_r4_t2"/>
</dbReference>
<dbReference type="SUPFAM" id="SSF88946">
    <property type="entry name" value="Sigma2 domain of RNA polymerase sigma factors"/>
    <property type="match status" value="1"/>
</dbReference>
<dbReference type="InterPro" id="IPR013324">
    <property type="entry name" value="RNA_pol_sigma_r3/r4-like"/>
</dbReference>
<dbReference type="InterPro" id="IPR039425">
    <property type="entry name" value="RNA_pol_sigma-70-like"/>
</dbReference>
<comment type="caution">
    <text evidence="8">The sequence shown here is derived from an EMBL/GenBank/DDBJ whole genome shotgun (WGS) entry which is preliminary data.</text>
</comment>
<organism evidence="8 9">
    <name type="scientific">Candidatus Lloydbacteria bacterium RIFCSPHIGHO2_02_FULL_51_22</name>
    <dbReference type="NCBI Taxonomy" id="1798663"/>
    <lineage>
        <taxon>Bacteria</taxon>
        <taxon>Candidatus Lloydiibacteriota</taxon>
    </lineage>
</organism>
<feature type="domain" description="RNA polymerase sigma factor 70 region 4 type 2" evidence="7">
    <location>
        <begin position="107"/>
        <end position="158"/>
    </location>
</feature>
<accession>A0A1G2DBW0</accession>
<evidence type="ECO:0000313" key="9">
    <source>
        <dbReference type="Proteomes" id="UP000178099"/>
    </source>
</evidence>
<dbReference type="Gene3D" id="1.10.1740.10">
    <property type="match status" value="1"/>
</dbReference>
<dbReference type="GO" id="GO:0003677">
    <property type="term" value="F:DNA binding"/>
    <property type="evidence" value="ECO:0007669"/>
    <property type="project" value="UniProtKB-KW"/>
</dbReference>
<dbReference type="InterPro" id="IPR013325">
    <property type="entry name" value="RNA_pol_sigma_r2"/>
</dbReference>
<evidence type="ECO:0000313" key="8">
    <source>
        <dbReference type="EMBL" id="OGZ11117.1"/>
    </source>
</evidence>
<dbReference type="Pfam" id="PF04542">
    <property type="entry name" value="Sigma70_r2"/>
    <property type="match status" value="1"/>
</dbReference>
<sequence>MDTEAQFLKAFDEYADAIFKHCMFRVSDRDVAKDIVQDTFCRAWNHVARGGEVREYRPFLYKIATNLITDFYRKKKPVSLDELSDREMNSLSHDEREQRENADDVRRVRREIEKLPEKERVVVLMRYIDDLSPKEIAVVLGEKENAVSVRIHRAVEKLRDIFKEL</sequence>
<dbReference type="PANTHER" id="PTHR43133:SF8">
    <property type="entry name" value="RNA POLYMERASE SIGMA FACTOR HI_1459-RELATED"/>
    <property type="match status" value="1"/>
</dbReference>
<evidence type="ECO:0000256" key="2">
    <source>
        <dbReference type="ARBA" id="ARBA00023015"/>
    </source>
</evidence>
<evidence type="ECO:0000256" key="1">
    <source>
        <dbReference type="ARBA" id="ARBA00010641"/>
    </source>
</evidence>
<dbReference type="Proteomes" id="UP000178099">
    <property type="component" value="Unassembled WGS sequence"/>
</dbReference>
<keyword evidence="3" id="KW-0731">Sigma factor</keyword>
<evidence type="ECO:0008006" key="10">
    <source>
        <dbReference type="Google" id="ProtNLM"/>
    </source>
</evidence>
<name>A0A1G2DBW0_9BACT</name>
<evidence type="ECO:0000256" key="4">
    <source>
        <dbReference type="ARBA" id="ARBA00023125"/>
    </source>
</evidence>
<dbReference type="GO" id="GO:0006352">
    <property type="term" value="P:DNA-templated transcription initiation"/>
    <property type="evidence" value="ECO:0007669"/>
    <property type="project" value="InterPro"/>
</dbReference>
<proteinExistence type="inferred from homology"/>
<protein>
    <recommendedName>
        <fullName evidence="10">HTH luxR-type domain-containing protein</fullName>
    </recommendedName>
</protein>
<dbReference type="PANTHER" id="PTHR43133">
    <property type="entry name" value="RNA POLYMERASE ECF-TYPE SIGMA FACTO"/>
    <property type="match status" value="1"/>
</dbReference>
<gene>
    <name evidence="8" type="ORF">A3D67_03950</name>
</gene>
<keyword evidence="5" id="KW-0804">Transcription</keyword>
<evidence type="ECO:0000259" key="7">
    <source>
        <dbReference type="Pfam" id="PF08281"/>
    </source>
</evidence>
<feature type="domain" description="RNA polymerase sigma-70 region 2" evidence="6">
    <location>
        <begin position="11"/>
        <end position="76"/>
    </location>
</feature>